<dbReference type="InterPro" id="IPR003593">
    <property type="entry name" value="AAA+_ATPase"/>
</dbReference>
<dbReference type="OrthoDB" id="9802264at2"/>
<dbReference type="InterPro" id="IPR004606">
    <property type="entry name" value="Mop_domain"/>
</dbReference>
<keyword evidence="3" id="KW-0547">Nucleotide-binding</keyword>
<dbReference type="GO" id="GO:0016887">
    <property type="term" value="F:ATP hydrolysis activity"/>
    <property type="evidence" value="ECO:0007669"/>
    <property type="project" value="InterPro"/>
</dbReference>
<dbReference type="eggNOG" id="COG3842">
    <property type="taxonomic scope" value="Bacteria"/>
</dbReference>
<evidence type="ECO:0000256" key="4">
    <source>
        <dbReference type="ARBA" id="ARBA00022840"/>
    </source>
</evidence>
<dbReference type="SMART" id="SM00382">
    <property type="entry name" value="AAA"/>
    <property type="match status" value="1"/>
</dbReference>
<dbReference type="InterPro" id="IPR003439">
    <property type="entry name" value="ABC_transporter-like_ATP-bd"/>
</dbReference>
<dbReference type="InterPro" id="IPR005116">
    <property type="entry name" value="Transp-assoc_OB_typ1"/>
</dbReference>
<sequence>MADPVEQLVCDCRKRLSSRFELDARVSIPLTGVTVLFGASGSGKTTLLRLLAGLEKPDTGTILFRGKAWQALPPQQRRTGFLFQDYALFPHLTVAENVGYAGSRAAAEGLMEAFGLAEFSDRRPRAISGGQQQRTALARALAAGPELLLLDEPLSALDAPTRMRMRYELRRLLLAGGVPSIVVTHDRMEAVALGDWMAVMVEGRIRQSGPVREVFRRPADLQVAESVGVENVLPADVVGHEAGLLTLRVGEARLQCVDSGESGQVYACIHAEDVAITREAGVSSARNRLTGQVRSATVEGALARIELDCGFPLVAMVTAQSAGELALREGEQVAAVVKATAVHLAAYSQPSPR</sequence>
<dbReference type="STRING" id="234267.Acid_5434"/>
<evidence type="ECO:0000256" key="1">
    <source>
        <dbReference type="ARBA" id="ARBA00022448"/>
    </source>
</evidence>
<evidence type="ECO:0000256" key="5">
    <source>
        <dbReference type="PROSITE-ProRule" id="PRU01213"/>
    </source>
</evidence>
<organism evidence="8">
    <name type="scientific">Solibacter usitatus (strain Ellin6076)</name>
    <dbReference type="NCBI Taxonomy" id="234267"/>
    <lineage>
        <taxon>Bacteria</taxon>
        <taxon>Pseudomonadati</taxon>
        <taxon>Acidobacteriota</taxon>
        <taxon>Terriglobia</taxon>
        <taxon>Bryobacterales</taxon>
        <taxon>Solibacteraceae</taxon>
        <taxon>Candidatus Solibacter</taxon>
    </lineage>
</organism>
<dbReference type="PROSITE" id="PS50893">
    <property type="entry name" value="ABC_TRANSPORTER_2"/>
    <property type="match status" value="1"/>
</dbReference>
<feature type="domain" description="Mop" evidence="7">
    <location>
        <begin position="282"/>
        <end position="346"/>
    </location>
</feature>
<evidence type="ECO:0000313" key="8">
    <source>
        <dbReference type="EMBL" id="ABJ86381.1"/>
    </source>
</evidence>
<name>Q01VD4_SOLUE</name>
<dbReference type="InterPro" id="IPR027417">
    <property type="entry name" value="P-loop_NTPase"/>
</dbReference>
<keyword evidence="4 8" id="KW-0067">ATP-binding</keyword>
<dbReference type="SUPFAM" id="SSF50331">
    <property type="entry name" value="MOP-like"/>
    <property type="match status" value="1"/>
</dbReference>
<evidence type="ECO:0000256" key="2">
    <source>
        <dbReference type="ARBA" id="ARBA00022505"/>
    </source>
</evidence>
<accession>Q01VD4</accession>
<dbReference type="Pfam" id="PF00005">
    <property type="entry name" value="ABC_tran"/>
    <property type="match status" value="1"/>
</dbReference>
<keyword evidence="1" id="KW-0813">Transport</keyword>
<keyword evidence="2 5" id="KW-0500">Molybdenum</keyword>
<dbReference type="PANTHER" id="PTHR42781:SF4">
    <property type="entry name" value="SPERMIDINE_PUTRESCINE IMPORT ATP-BINDING PROTEIN POTA"/>
    <property type="match status" value="1"/>
</dbReference>
<dbReference type="InterPro" id="IPR008995">
    <property type="entry name" value="Mo/tungstate-bd_C_term_dom"/>
</dbReference>
<reference evidence="8" key="1">
    <citation type="submission" date="2006-10" db="EMBL/GenBank/DDBJ databases">
        <title>Complete sequence of Solibacter usitatus Ellin6076.</title>
        <authorList>
            <consortium name="US DOE Joint Genome Institute"/>
            <person name="Copeland A."/>
            <person name="Lucas S."/>
            <person name="Lapidus A."/>
            <person name="Barry K."/>
            <person name="Detter J.C."/>
            <person name="Glavina del Rio T."/>
            <person name="Hammon N."/>
            <person name="Israni S."/>
            <person name="Dalin E."/>
            <person name="Tice H."/>
            <person name="Pitluck S."/>
            <person name="Thompson L.S."/>
            <person name="Brettin T."/>
            <person name="Bruce D."/>
            <person name="Han C."/>
            <person name="Tapia R."/>
            <person name="Gilna P."/>
            <person name="Schmutz J."/>
            <person name="Larimer F."/>
            <person name="Land M."/>
            <person name="Hauser L."/>
            <person name="Kyrpides N."/>
            <person name="Mikhailova N."/>
            <person name="Janssen P.H."/>
            <person name="Kuske C.R."/>
            <person name="Richardson P."/>
        </authorList>
    </citation>
    <scope>NUCLEOTIDE SEQUENCE</scope>
    <source>
        <strain evidence="8">Ellin6076</strain>
    </source>
</reference>
<dbReference type="SUPFAM" id="SSF52540">
    <property type="entry name" value="P-loop containing nucleoside triphosphate hydrolases"/>
    <property type="match status" value="1"/>
</dbReference>
<dbReference type="KEGG" id="sus:Acid_5434"/>
<dbReference type="HOGENOM" id="CLU_000604_1_1_0"/>
<dbReference type="GO" id="GO:0005524">
    <property type="term" value="F:ATP binding"/>
    <property type="evidence" value="ECO:0007669"/>
    <property type="project" value="UniProtKB-KW"/>
</dbReference>
<dbReference type="Gene3D" id="3.40.50.300">
    <property type="entry name" value="P-loop containing nucleotide triphosphate hydrolases"/>
    <property type="match status" value="1"/>
</dbReference>
<proteinExistence type="predicted"/>
<evidence type="ECO:0000256" key="3">
    <source>
        <dbReference type="ARBA" id="ARBA00022741"/>
    </source>
</evidence>
<dbReference type="EMBL" id="CP000473">
    <property type="protein sequence ID" value="ABJ86381.1"/>
    <property type="molecule type" value="Genomic_DNA"/>
</dbReference>
<dbReference type="GO" id="GO:0015689">
    <property type="term" value="P:molybdate ion transport"/>
    <property type="evidence" value="ECO:0007669"/>
    <property type="project" value="InterPro"/>
</dbReference>
<evidence type="ECO:0000259" key="7">
    <source>
        <dbReference type="PROSITE" id="PS51866"/>
    </source>
</evidence>
<gene>
    <name evidence="8" type="ordered locus">Acid_5434</name>
</gene>
<feature type="domain" description="ABC transporter" evidence="6">
    <location>
        <begin position="3"/>
        <end position="227"/>
    </location>
</feature>
<dbReference type="InterPro" id="IPR050093">
    <property type="entry name" value="ABC_SmlMolc_Importer"/>
</dbReference>
<dbReference type="PROSITE" id="PS51866">
    <property type="entry name" value="MOP"/>
    <property type="match status" value="1"/>
</dbReference>
<dbReference type="AlphaFoldDB" id="Q01VD4"/>
<dbReference type="Gene3D" id="2.40.50.100">
    <property type="match status" value="1"/>
</dbReference>
<protein>
    <submittedName>
        <fullName evidence="8">Tungstate/molybdate transport system ATP-binding protein</fullName>
    </submittedName>
</protein>
<dbReference type="PANTHER" id="PTHR42781">
    <property type="entry name" value="SPERMIDINE/PUTRESCINE IMPORT ATP-BINDING PROTEIN POTA"/>
    <property type="match status" value="1"/>
</dbReference>
<dbReference type="Pfam" id="PF03459">
    <property type="entry name" value="TOBE"/>
    <property type="match status" value="1"/>
</dbReference>
<evidence type="ECO:0000259" key="6">
    <source>
        <dbReference type="PROSITE" id="PS50893"/>
    </source>
</evidence>
<dbReference type="InParanoid" id="Q01VD4"/>